<protein>
    <submittedName>
        <fullName evidence="1">Uncharacterized protein</fullName>
    </submittedName>
</protein>
<organism evidence="1">
    <name type="scientific">Thermococcus litoralis</name>
    <dbReference type="NCBI Taxonomy" id="2265"/>
    <lineage>
        <taxon>Archaea</taxon>
        <taxon>Methanobacteriati</taxon>
        <taxon>Methanobacteriota</taxon>
        <taxon>Thermococci</taxon>
        <taxon>Thermococcales</taxon>
        <taxon>Thermococcaceae</taxon>
        <taxon>Thermococcus</taxon>
    </lineage>
</organism>
<gene>
    <name evidence="1" type="ORF">ENF72_02810</name>
</gene>
<reference evidence="1" key="1">
    <citation type="journal article" date="2020" name="mSystems">
        <title>Genome- and Community-Level Interaction Insights into Carbon Utilization and Element Cycling Functions of Hydrothermarchaeota in Hydrothermal Sediment.</title>
        <authorList>
            <person name="Zhou Z."/>
            <person name="Liu Y."/>
            <person name="Xu W."/>
            <person name="Pan J."/>
            <person name="Luo Z.H."/>
            <person name="Li M."/>
        </authorList>
    </citation>
    <scope>NUCLEOTIDE SEQUENCE [LARGE SCALE GENOMIC DNA]</scope>
    <source>
        <strain evidence="1">HyVt-151</strain>
    </source>
</reference>
<proteinExistence type="predicted"/>
<dbReference type="AlphaFoldDB" id="A0A7C0XZ31"/>
<dbReference type="Proteomes" id="UP000886210">
    <property type="component" value="Unassembled WGS sequence"/>
</dbReference>
<sequence>MFIARKFEKSPERLAMEIIGKPSENVYKHLRRYSLTRAEAAEVVALFKGIDGKLYGTISEIASAIKDAILLSTKVMGG</sequence>
<evidence type="ECO:0000313" key="1">
    <source>
        <dbReference type="EMBL" id="HDD31540.1"/>
    </source>
</evidence>
<dbReference type="EMBL" id="DQYG01000121">
    <property type="protein sequence ID" value="HDD31540.1"/>
    <property type="molecule type" value="Genomic_DNA"/>
</dbReference>
<accession>A0A7C0XZ31</accession>
<comment type="caution">
    <text evidence="1">The sequence shown here is derived from an EMBL/GenBank/DDBJ whole genome shotgun (WGS) entry which is preliminary data.</text>
</comment>
<name>A0A7C0XZ31_THELI</name>